<organism evidence="1 2">
    <name type="scientific">Desulforamulus aeronauticus DSM 10349</name>
    <dbReference type="NCBI Taxonomy" id="1121421"/>
    <lineage>
        <taxon>Bacteria</taxon>
        <taxon>Bacillati</taxon>
        <taxon>Bacillota</taxon>
        <taxon>Clostridia</taxon>
        <taxon>Eubacteriales</taxon>
        <taxon>Peptococcaceae</taxon>
        <taxon>Desulforamulus</taxon>
    </lineage>
</organism>
<dbReference type="Proteomes" id="UP000183997">
    <property type="component" value="Unassembled WGS sequence"/>
</dbReference>
<protein>
    <recommendedName>
        <fullName evidence="3">DUF1573 domain-containing protein</fullName>
    </recommendedName>
</protein>
<dbReference type="RefSeq" id="WP_072917574.1">
    <property type="nucleotide sequence ID" value="NZ_FRAR01000037.1"/>
</dbReference>
<evidence type="ECO:0000313" key="1">
    <source>
        <dbReference type="EMBL" id="SHK99543.1"/>
    </source>
</evidence>
<dbReference type="STRING" id="1121421.SAMN02745123_03849"/>
<keyword evidence="2" id="KW-1185">Reference proteome</keyword>
<dbReference type="EMBL" id="FRAR01000037">
    <property type="protein sequence ID" value="SHK99543.1"/>
    <property type="molecule type" value="Genomic_DNA"/>
</dbReference>
<sequence length="131" mass="14997">MKDLLCDQFQNTVSEMLLCHRSILEILSKMQESGVRVQRSVVQSVTSCGCQKIVANKKTLPEDASFFDLKTLMDSHLSGNLCPSCRETIECEIGRSLFYMAALCNLLDLNLYDIFIKEHKQLELLREYNLT</sequence>
<evidence type="ECO:0000313" key="2">
    <source>
        <dbReference type="Proteomes" id="UP000183997"/>
    </source>
</evidence>
<name>A0A1M6X0V5_9FIRM</name>
<reference evidence="2" key="1">
    <citation type="submission" date="2016-11" db="EMBL/GenBank/DDBJ databases">
        <authorList>
            <person name="Varghese N."/>
            <person name="Submissions S."/>
        </authorList>
    </citation>
    <scope>NUCLEOTIDE SEQUENCE [LARGE SCALE GENOMIC DNA]</scope>
    <source>
        <strain evidence="2">DSM 10349</strain>
    </source>
</reference>
<dbReference type="OrthoDB" id="2988649at2"/>
<gene>
    <name evidence="1" type="ORF">SAMN02745123_03849</name>
</gene>
<proteinExistence type="predicted"/>
<dbReference type="AlphaFoldDB" id="A0A1M6X0V5"/>
<evidence type="ECO:0008006" key="3">
    <source>
        <dbReference type="Google" id="ProtNLM"/>
    </source>
</evidence>
<accession>A0A1M6X0V5</accession>